<sequence>MAETGSTVDSAAPAELGVHFDTVREKIPGWLYQAGAAMRQSFREHLLALETSRHEVQQILAQLQGIEQFCRPLLLTALEKHLNTALEVDRTEFIRIDATYLLSIFESRLYSFVQRQTLLGAALQNFEAGETEPGALRGRGIIRLPGRIPGRRTVLAPEIFAGICRGLDLGRHYQAHIDDVFKPADRAPGSVNRRFLDYDKRALRVSADIACMKGAITSSVHDLLIRLANGETDLKLEGARVHCSRMNLFDIESFGWVVIGAQLSSDTVAPCIAYIPGDPQAPLKRYSSFFSLEQDLALKLQSPDYRRFFSRFIAEEQRLRFLATIHGRIALRRYGRPPMGILPRHVTLSEIPIEGDLFESLQQQRYQQIKAHARQLVVATADVDARVRQARLDAYLQAGLSLLTLALSFVPVIGEVILAATVVQLVTDVYNGLEAWHLGQRHEALGYLMDVAENVALFAAGALVIGGGRALFKSIKVSPLVDSLIPVEVGGRTRLWNPDLAPYERGIRLPEGTMPDETGLYPFEGNHYLPLEGKLYVVGYDRQRLCWRIEHPGGEAFHSPALRHNGMGTWQTLHARPAQWSVMQLFQRLGRPVAGLGERILQQVRQLHGREVPALRRSLVDNQRPPALLLDTLKRFRIDQAIEQFIADAPGARIRTLEQGDMQLRLLTSLPGWPENHVIHLFNAEGDILQEYGLRTSEQFSSLQVSESQLKSGDTLNLSLGMLSETERLELLGSTLPDRAERARVLALRLRQAAAQRRQWLFDTLYEVSEMTDNALERRMLDSFPGLPRSVAEELISQASGAELEQMGERIPLRLVEEIRWYLKQLRLNRVCESWYLASNEEPQADRLALHALELLPGWPKNLRLELRRQRIISEAVEAVGAAQATTLRVLLKVGHQYTALDGEGLILGTAQDIFDALALALPQSARESLGSGATVNGTWLRDQIVRRVTVDSQSGQRILGLAPYSQHFKPPMRLASGRIGYPLSDVGAVVGHSERLSQRVRDLYPGFSADEVRTFITSLDLSEPACLIELERRREEYEALSATLDRWVQRQTWRRVRGSLQVAPVVTDNKQRVAEAILACWRRQSPRNLLGGRHFHELDLLGMRVGDLPPLTADFSHVGFLFMNDMGLSSSELSFLTNFRQLRWLSMGFNHLDGLPAALAEMSELVHLHLPGNQIVMNTQARSVLAGLTRLKFLNLSDNPLVLPPDVSGMPALEHLLLRHTHIEEWPTGLGLLHRLQMLDLRDNLIVTIPESVYANPVAINRVIHLHDNPRLSTGQMERLQRYEQQTGINFGVDTPARRRVHAIHRTPSLQAYDRWTVGLSRGQKMLKEQQWRALFREQGAGDFFRLLADLTATAEYREAREALSRRVWQVLDAASQYTDLREELFVTASQPQTCSDGAELIFSDMEVRTLVFQARVMAGDSPTLTETNLLKLARGLWRLDEIEALAQVDVEARLQKPGVHVDPLEVRLAYRIGLASRLGLPGQPAHMTFTELAGVPQPALDAAYLKVLEREKSPDYLRSMAAREFWSDHLKARYPERFEAINSRHQAVVQALDARRTSRQDPAWHEFIDIELEAQMGDQLKAWREEQGRELEKLTGEILQRTPQGQL</sequence>
<dbReference type="RefSeq" id="WP_054062243.1">
    <property type="nucleotide sequence ID" value="NZ_JSYZ01000004.1"/>
</dbReference>
<comment type="similarity">
    <text evidence="6">Belongs to the LRR-containing bacterial E3 ligase family.</text>
</comment>
<dbReference type="GO" id="GO:0016567">
    <property type="term" value="P:protein ubiquitination"/>
    <property type="evidence" value="ECO:0007669"/>
    <property type="project" value="InterPro"/>
</dbReference>
<keyword evidence="6" id="KW-0832">Ubl conjugation</keyword>
<evidence type="ECO:0000313" key="8">
    <source>
        <dbReference type="EMBL" id="KPA91832.1"/>
    </source>
</evidence>
<dbReference type="InterPro" id="IPR029487">
    <property type="entry name" value="NEL_dom"/>
</dbReference>
<accession>A0A0M9GI74</accession>
<keyword evidence="8" id="KW-0436">Ligase</keyword>
<comment type="PTM">
    <text evidence="6">Ubiquitinated in the presence of host E1 ubiquitin-activating enzyme, E2 ubiquitin-conjugating enzyme and ubiquitin.</text>
</comment>
<keyword evidence="6" id="KW-1035">Host cytoplasm</keyword>
<reference evidence="8 9" key="1">
    <citation type="journal article" date="2015" name="PLoS ONE">
        <title>Rice-Infecting Pseudomonas Genomes Are Highly Accessorized and Harbor Multiple Putative Virulence Mechanisms to Cause Sheath Brown Rot.</title>
        <authorList>
            <person name="Quibod I.L."/>
            <person name="Grande G."/>
            <person name="Oreiro E.G."/>
            <person name="Borja F.N."/>
            <person name="Dossa G.S."/>
            <person name="Mauleon R."/>
            <person name="Cruz C.V."/>
            <person name="Oliva R."/>
        </authorList>
    </citation>
    <scope>NUCLEOTIDE SEQUENCE [LARGE SCALE GENOMIC DNA]</scope>
    <source>
        <strain evidence="8 9">IRRI 6609</strain>
    </source>
</reference>
<evidence type="ECO:0000256" key="4">
    <source>
        <dbReference type="ARBA" id="ARBA00022737"/>
    </source>
</evidence>
<dbReference type="PANTHER" id="PTHR48051:SF54">
    <property type="entry name" value="LEUCINE-RICH REPEAT-CONTAINING PROTEIN"/>
    <property type="match status" value="1"/>
</dbReference>
<keyword evidence="4" id="KW-0677">Repeat</keyword>
<name>A0A0M9GI74_9PSED</name>
<organism evidence="8 9">
    <name type="scientific">Pseudomonas asplenii</name>
    <dbReference type="NCBI Taxonomy" id="53407"/>
    <lineage>
        <taxon>Bacteria</taxon>
        <taxon>Pseudomonadati</taxon>
        <taxon>Pseudomonadota</taxon>
        <taxon>Gammaproteobacteria</taxon>
        <taxon>Pseudomonadales</taxon>
        <taxon>Pseudomonadaceae</taxon>
        <taxon>Pseudomonas</taxon>
    </lineage>
</organism>
<evidence type="ECO:0000256" key="5">
    <source>
        <dbReference type="ARBA" id="ARBA00023026"/>
    </source>
</evidence>
<evidence type="ECO:0000256" key="3">
    <source>
        <dbReference type="ARBA" id="ARBA00022614"/>
    </source>
</evidence>
<dbReference type="Gene3D" id="3.80.10.10">
    <property type="entry name" value="Ribonuclease Inhibitor"/>
    <property type="match status" value="1"/>
</dbReference>
<dbReference type="GO" id="GO:0005576">
    <property type="term" value="C:extracellular region"/>
    <property type="evidence" value="ECO:0007669"/>
    <property type="project" value="UniProtKB-UniRule"/>
</dbReference>
<dbReference type="Gene3D" id="1.20.58.360">
    <property type="entry name" value="Shigella T3SS effector IpaH defines"/>
    <property type="match status" value="1"/>
</dbReference>
<feature type="domain" description="NEL" evidence="7">
    <location>
        <begin position="1309"/>
        <end position="1609"/>
    </location>
</feature>
<keyword evidence="6" id="KW-0964">Secreted</keyword>
<dbReference type="Pfam" id="PF14496">
    <property type="entry name" value="NEL"/>
    <property type="match status" value="1"/>
</dbReference>
<protein>
    <recommendedName>
        <fullName evidence="2">RING-type E3 ubiquitin transferase</fullName>
        <ecNumber evidence="2">2.3.2.27</ecNumber>
    </recommendedName>
</protein>
<dbReference type="InterPro" id="IPR003591">
    <property type="entry name" value="Leu-rich_rpt_typical-subtyp"/>
</dbReference>
<dbReference type="SMART" id="SM00369">
    <property type="entry name" value="LRR_TYP"/>
    <property type="match status" value="4"/>
</dbReference>
<keyword evidence="3" id="KW-0433">Leucine-rich repeat</keyword>
<dbReference type="EC" id="2.3.2.27" evidence="2"/>
<keyword evidence="6" id="KW-0808">Transferase</keyword>
<evidence type="ECO:0000256" key="2">
    <source>
        <dbReference type="ARBA" id="ARBA00012483"/>
    </source>
</evidence>
<dbReference type="InterPro" id="IPR050216">
    <property type="entry name" value="LRR_domain-containing"/>
</dbReference>
<dbReference type="OrthoDB" id="1467561at2"/>
<comment type="catalytic activity">
    <reaction evidence="1">
        <text>S-ubiquitinyl-[E2 ubiquitin-conjugating enzyme]-L-cysteine + [acceptor protein]-L-lysine = [E2 ubiquitin-conjugating enzyme]-L-cysteine + N(6)-ubiquitinyl-[acceptor protein]-L-lysine.</text>
        <dbReference type="EC" id="2.3.2.27"/>
    </reaction>
</comment>
<keyword evidence="9" id="KW-1185">Reference proteome</keyword>
<dbReference type="PATRIC" id="fig|50340.43.peg.4567"/>
<evidence type="ECO:0000256" key="1">
    <source>
        <dbReference type="ARBA" id="ARBA00000900"/>
    </source>
</evidence>
<dbReference type="PANTHER" id="PTHR48051">
    <property type="match status" value="1"/>
</dbReference>
<evidence type="ECO:0000313" key="9">
    <source>
        <dbReference type="Proteomes" id="UP000037931"/>
    </source>
</evidence>
<dbReference type="STRING" id="50340.PF66_01414"/>
<gene>
    <name evidence="8" type="ORF">PF66_01414</name>
</gene>
<dbReference type="GO" id="GO:0005737">
    <property type="term" value="C:cytoplasm"/>
    <property type="evidence" value="ECO:0007669"/>
    <property type="project" value="TreeGrafter"/>
</dbReference>
<proteinExistence type="inferred from homology"/>
<dbReference type="Pfam" id="PF20178">
    <property type="entry name" value="ToxA_N"/>
    <property type="match status" value="1"/>
</dbReference>
<dbReference type="PROSITE" id="PS52053">
    <property type="entry name" value="NEL"/>
    <property type="match status" value="1"/>
</dbReference>
<dbReference type="GO" id="GO:0061630">
    <property type="term" value="F:ubiquitin protein ligase activity"/>
    <property type="evidence" value="ECO:0007669"/>
    <property type="project" value="UniProtKB-EC"/>
</dbReference>
<dbReference type="SUPFAM" id="SSF52058">
    <property type="entry name" value="L domain-like"/>
    <property type="match status" value="1"/>
</dbReference>
<dbReference type="Proteomes" id="UP000037931">
    <property type="component" value="Unassembled WGS sequence"/>
</dbReference>
<dbReference type="GO" id="GO:0016874">
    <property type="term" value="F:ligase activity"/>
    <property type="evidence" value="ECO:0007669"/>
    <property type="project" value="UniProtKB-KW"/>
</dbReference>
<dbReference type="EMBL" id="JSYZ01000004">
    <property type="protein sequence ID" value="KPA91832.1"/>
    <property type="molecule type" value="Genomic_DNA"/>
</dbReference>
<keyword evidence="6" id="KW-0833">Ubl conjugation pathway</keyword>
<dbReference type="InterPro" id="IPR032675">
    <property type="entry name" value="LRR_dom_sf"/>
</dbReference>
<evidence type="ECO:0000256" key="6">
    <source>
        <dbReference type="PROSITE-ProRule" id="PRU01398"/>
    </source>
</evidence>
<keyword evidence="5" id="KW-0843">Virulence</keyword>
<comment type="caution">
    <text evidence="8">The sequence shown here is derived from an EMBL/GenBank/DDBJ whole genome shotgun (WGS) entry which is preliminary data.</text>
</comment>
<dbReference type="InterPro" id="IPR046673">
    <property type="entry name" value="ToxA_N"/>
</dbReference>
<evidence type="ECO:0000259" key="7">
    <source>
        <dbReference type="PROSITE" id="PS52053"/>
    </source>
</evidence>
<feature type="active site" description="Glycyl thioester intermediate" evidence="6">
    <location>
        <position position="1396"/>
    </location>
</feature>